<dbReference type="Proteomes" id="UP000603940">
    <property type="component" value="Unassembled WGS sequence"/>
</dbReference>
<comment type="caution">
    <text evidence="1">The sequence shown here is derived from an EMBL/GenBank/DDBJ whole genome shotgun (WGS) entry which is preliminary data.</text>
</comment>
<feature type="non-terminal residue" evidence="1">
    <location>
        <position position="50"/>
    </location>
</feature>
<name>A0ABR7RFD8_9PROT</name>
<evidence type="ECO:0000313" key="1">
    <source>
        <dbReference type="EMBL" id="MBC9180436.1"/>
    </source>
</evidence>
<protein>
    <submittedName>
        <fullName evidence="1">Uncharacterized protein</fullName>
    </submittedName>
</protein>
<keyword evidence="2" id="KW-1185">Reference proteome</keyword>
<gene>
    <name evidence="1" type="ORF">IBL25_26165</name>
</gene>
<dbReference type="EMBL" id="JACTUZ010000338">
    <property type="protein sequence ID" value="MBC9180436.1"/>
    <property type="molecule type" value="Genomic_DNA"/>
</dbReference>
<organism evidence="1 2">
    <name type="scientific">Pseudoroseomonas ludipueritiae</name>
    <dbReference type="NCBI Taxonomy" id="198093"/>
    <lineage>
        <taxon>Bacteria</taxon>
        <taxon>Pseudomonadati</taxon>
        <taxon>Pseudomonadota</taxon>
        <taxon>Alphaproteobacteria</taxon>
        <taxon>Acetobacterales</taxon>
        <taxon>Acetobacteraceae</taxon>
        <taxon>Pseudoroseomonas</taxon>
    </lineage>
</organism>
<evidence type="ECO:0000313" key="2">
    <source>
        <dbReference type="Proteomes" id="UP000603940"/>
    </source>
</evidence>
<reference evidence="1 2" key="1">
    <citation type="journal article" date="2009" name="Int. J. Syst. Evol. Microbiol.">
        <title>Transfer of Teichococcus ludipueritiae and Muricoccus roseus to the genus Roseomonas, as Roseomonas ludipueritiae comb. nov. and Roseomonas rosea comb. nov., respectively, and emended description of the genus Roseomonas.</title>
        <authorList>
            <person name="Sanchez-Porro C."/>
            <person name="Gallego V."/>
            <person name="Busse H.J."/>
            <person name="Kampfer P."/>
            <person name="Ventosa A."/>
        </authorList>
    </citation>
    <scope>NUCLEOTIDE SEQUENCE [LARGE SCALE GENOMIC DNA]</scope>
    <source>
        <strain evidence="1 2">DSM 14915</strain>
    </source>
</reference>
<proteinExistence type="predicted"/>
<accession>A0ABR7RFD8</accession>
<sequence>MAGTIWAGIALRRMRAQADPDAAPRAVALPAAWEDEAAAALAALAPGQAS</sequence>